<dbReference type="PANTHER" id="PTHR30290">
    <property type="entry name" value="PERIPLASMIC BINDING COMPONENT OF ABC TRANSPORTER"/>
    <property type="match status" value="1"/>
</dbReference>
<dbReference type="Gene3D" id="3.40.190.10">
    <property type="entry name" value="Periplasmic binding protein-like II"/>
    <property type="match status" value="1"/>
</dbReference>
<evidence type="ECO:0000256" key="1">
    <source>
        <dbReference type="ARBA" id="ARBA00005695"/>
    </source>
</evidence>
<dbReference type="Pfam" id="PF00496">
    <property type="entry name" value="SBP_bac_5"/>
    <property type="match status" value="1"/>
</dbReference>
<dbReference type="InterPro" id="IPR000914">
    <property type="entry name" value="SBP_5_dom"/>
</dbReference>
<dbReference type="InterPro" id="IPR039424">
    <property type="entry name" value="SBP_5"/>
</dbReference>
<evidence type="ECO:0000256" key="2">
    <source>
        <dbReference type="ARBA" id="ARBA00022448"/>
    </source>
</evidence>
<name>X1RE10_9ZZZZ</name>
<dbReference type="EMBL" id="BARW01001586">
    <property type="protein sequence ID" value="GAI61390.1"/>
    <property type="molecule type" value="Genomic_DNA"/>
</dbReference>
<evidence type="ECO:0000313" key="5">
    <source>
        <dbReference type="EMBL" id="GAI61390.1"/>
    </source>
</evidence>
<organism evidence="5">
    <name type="scientific">marine sediment metagenome</name>
    <dbReference type="NCBI Taxonomy" id="412755"/>
    <lineage>
        <taxon>unclassified sequences</taxon>
        <taxon>metagenomes</taxon>
        <taxon>ecological metagenomes</taxon>
    </lineage>
</organism>
<proteinExistence type="inferred from homology"/>
<dbReference type="PANTHER" id="PTHR30290:SF9">
    <property type="entry name" value="OLIGOPEPTIDE-BINDING PROTEIN APPA"/>
    <property type="match status" value="1"/>
</dbReference>
<dbReference type="SUPFAM" id="SSF53850">
    <property type="entry name" value="Periplasmic binding protein-like II"/>
    <property type="match status" value="1"/>
</dbReference>
<protein>
    <recommendedName>
        <fullName evidence="4">Solute-binding protein family 5 domain-containing protein</fullName>
    </recommendedName>
</protein>
<comment type="similarity">
    <text evidence="1">Belongs to the bacterial solute-binding protein 5 family.</text>
</comment>
<dbReference type="GO" id="GO:1904680">
    <property type="term" value="F:peptide transmembrane transporter activity"/>
    <property type="evidence" value="ECO:0007669"/>
    <property type="project" value="TreeGrafter"/>
</dbReference>
<sequence>MKKLTIYLLLIVFLVALTGTFSLAASEKELVVVVDPAAKGVTSLNPLEIKWGTLAINVIYEGLTEMSEFDGKYYPSLTSSWEMSEDAMTWTFNLKEGVKFHDGSEFNADVVKWFIEEMRESPSDYMVQSIKSVTVEDPYTVTFHMEYPDPNLLFNLSSTYMTIPSKEAIEKYGDDFGIKYAVGTGSFILDEWIMDDRVILKKNPAYNWGTELSENKGPAKIDKLVIREMKEEATVFMELTSGGVDIAEGVPAIFLEKGAILSKLFRRFFTFIFTPSFGQLG</sequence>
<gene>
    <name evidence="5" type="ORF">S12H4_04954</name>
</gene>
<comment type="caution">
    <text evidence="5">The sequence shown here is derived from an EMBL/GenBank/DDBJ whole genome shotgun (WGS) entry which is preliminary data.</text>
</comment>
<evidence type="ECO:0000256" key="3">
    <source>
        <dbReference type="ARBA" id="ARBA00022729"/>
    </source>
</evidence>
<dbReference type="GO" id="GO:0015833">
    <property type="term" value="P:peptide transport"/>
    <property type="evidence" value="ECO:0007669"/>
    <property type="project" value="TreeGrafter"/>
</dbReference>
<keyword evidence="2" id="KW-0813">Transport</keyword>
<accession>X1RE10</accession>
<dbReference type="AlphaFoldDB" id="X1RE10"/>
<keyword evidence="3" id="KW-0732">Signal</keyword>
<reference evidence="5" key="1">
    <citation type="journal article" date="2014" name="Front. Microbiol.">
        <title>High frequency of phylogenetically diverse reductive dehalogenase-homologous genes in deep subseafloor sedimentary metagenomes.</title>
        <authorList>
            <person name="Kawai M."/>
            <person name="Futagami T."/>
            <person name="Toyoda A."/>
            <person name="Takaki Y."/>
            <person name="Nishi S."/>
            <person name="Hori S."/>
            <person name="Arai W."/>
            <person name="Tsubouchi T."/>
            <person name="Morono Y."/>
            <person name="Uchiyama I."/>
            <person name="Ito T."/>
            <person name="Fujiyama A."/>
            <person name="Inagaki F."/>
            <person name="Takami H."/>
        </authorList>
    </citation>
    <scope>NUCLEOTIDE SEQUENCE</scope>
    <source>
        <strain evidence="5">Expedition CK06-06</strain>
    </source>
</reference>
<evidence type="ECO:0000259" key="4">
    <source>
        <dbReference type="Pfam" id="PF00496"/>
    </source>
</evidence>
<feature type="domain" description="Solute-binding protein family 5" evidence="4">
    <location>
        <begin position="72"/>
        <end position="256"/>
    </location>
</feature>